<evidence type="ECO:0000313" key="2">
    <source>
        <dbReference type="Proteomes" id="UP000821865"/>
    </source>
</evidence>
<reference evidence="1" key="1">
    <citation type="submission" date="2020-05" db="EMBL/GenBank/DDBJ databases">
        <title>Large-scale comparative analyses of tick genomes elucidate their genetic diversity and vector capacities.</title>
        <authorList>
            <person name="Jia N."/>
            <person name="Wang J."/>
            <person name="Shi W."/>
            <person name="Du L."/>
            <person name="Sun Y."/>
            <person name="Zhan W."/>
            <person name="Jiang J."/>
            <person name="Wang Q."/>
            <person name="Zhang B."/>
            <person name="Ji P."/>
            <person name="Sakyi L.B."/>
            <person name="Cui X."/>
            <person name="Yuan T."/>
            <person name="Jiang B."/>
            <person name="Yang W."/>
            <person name="Lam T.T.-Y."/>
            <person name="Chang Q."/>
            <person name="Ding S."/>
            <person name="Wang X."/>
            <person name="Zhu J."/>
            <person name="Ruan X."/>
            <person name="Zhao L."/>
            <person name="Wei J."/>
            <person name="Que T."/>
            <person name="Du C."/>
            <person name="Cheng J."/>
            <person name="Dai P."/>
            <person name="Han X."/>
            <person name="Huang E."/>
            <person name="Gao Y."/>
            <person name="Liu J."/>
            <person name="Shao H."/>
            <person name="Ye R."/>
            <person name="Li L."/>
            <person name="Wei W."/>
            <person name="Wang X."/>
            <person name="Wang C."/>
            <person name="Yang T."/>
            <person name="Huo Q."/>
            <person name="Li W."/>
            <person name="Guo W."/>
            <person name="Chen H."/>
            <person name="Zhou L."/>
            <person name="Ni X."/>
            <person name="Tian J."/>
            <person name="Zhou Y."/>
            <person name="Sheng Y."/>
            <person name="Liu T."/>
            <person name="Pan Y."/>
            <person name="Xia L."/>
            <person name="Li J."/>
            <person name="Zhao F."/>
            <person name="Cao W."/>
        </authorList>
    </citation>
    <scope>NUCLEOTIDE SEQUENCE</scope>
    <source>
        <strain evidence="1">Dsil-2018</strain>
    </source>
</reference>
<protein>
    <submittedName>
        <fullName evidence="1">Uncharacterized protein</fullName>
    </submittedName>
</protein>
<proteinExistence type="predicted"/>
<sequence>MAKVISEDSTQYSGPPMQDGKWANGKTTDYLKMYQKTAPAVADGDAKTRVETITVGEDLIQISGRNDTIVNISTCVLRSFFFCTTADRFNLANQDLSSMLTGSAAFKTLGTNGQAAGKRPLKGFANFPEFETSADDQQVLPSSTMSVAAGPPCSTHRGLKMYTREFLLQCSQSSLATQVPPDFPVLDPEVANAMVKEVHHKVND</sequence>
<comment type="caution">
    <text evidence="1">The sequence shown here is derived from an EMBL/GenBank/DDBJ whole genome shotgun (WGS) entry which is preliminary data.</text>
</comment>
<evidence type="ECO:0000313" key="1">
    <source>
        <dbReference type="EMBL" id="KAH7977626.1"/>
    </source>
</evidence>
<name>A0ACB8DTF1_DERSI</name>
<dbReference type="Proteomes" id="UP000821865">
    <property type="component" value="Chromosome 1"/>
</dbReference>
<gene>
    <name evidence="1" type="ORF">HPB49_003055</name>
</gene>
<organism evidence="1 2">
    <name type="scientific">Dermacentor silvarum</name>
    <name type="common">Tick</name>
    <dbReference type="NCBI Taxonomy" id="543639"/>
    <lineage>
        <taxon>Eukaryota</taxon>
        <taxon>Metazoa</taxon>
        <taxon>Ecdysozoa</taxon>
        <taxon>Arthropoda</taxon>
        <taxon>Chelicerata</taxon>
        <taxon>Arachnida</taxon>
        <taxon>Acari</taxon>
        <taxon>Parasitiformes</taxon>
        <taxon>Ixodida</taxon>
        <taxon>Ixodoidea</taxon>
        <taxon>Ixodidae</taxon>
        <taxon>Rhipicephalinae</taxon>
        <taxon>Dermacentor</taxon>
    </lineage>
</organism>
<keyword evidence="2" id="KW-1185">Reference proteome</keyword>
<accession>A0ACB8DTF1</accession>
<dbReference type="EMBL" id="CM023470">
    <property type="protein sequence ID" value="KAH7977626.1"/>
    <property type="molecule type" value="Genomic_DNA"/>
</dbReference>